<dbReference type="EMBL" id="JAEUBG010000312">
    <property type="protein sequence ID" value="KAH3688517.1"/>
    <property type="molecule type" value="Genomic_DNA"/>
</dbReference>
<comment type="caution">
    <text evidence="10">The sequence shown here is derived from an EMBL/GenBank/DDBJ whole genome shotgun (WGS) entry which is preliminary data.</text>
</comment>
<dbReference type="InterPro" id="IPR038869">
    <property type="entry name" value="DLT1"/>
</dbReference>
<feature type="compositionally biased region" description="Low complexity" evidence="9">
    <location>
        <begin position="265"/>
        <end position="276"/>
    </location>
</feature>
<comment type="function">
    <text evidence="1 8">Required for growth under high-pressure and low-temperature conditions.</text>
</comment>
<evidence type="ECO:0000256" key="8">
    <source>
        <dbReference type="RuleBase" id="RU367100"/>
    </source>
</evidence>
<dbReference type="AlphaFoldDB" id="A0A9P8QCG6"/>
<evidence type="ECO:0000256" key="4">
    <source>
        <dbReference type="ARBA" id="ARBA00021353"/>
    </source>
</evidence>
<protein>
    <recommendedName>
        <fullName evidence="4 8">Defect at low temperature protein 1</fullName>
    </recommendedName>
</protein>
<dbReference type="PANTHER" id="PTHR40021:SF1">
    <property type="entry name" value="DEFECT AT LOW TEMPERATURE PROTEIN 1"/>
    <property type="match status" value="1"/>
</dbReference>
<evidence type="ECO:0000256" key="1">
    <source>
        <dbReference type="ARBA" id="ARBA00002489"/>
    </source>
</evidence>
<keyword evidence="7 8" id="KW-0472">Membrane</keyword>
<keyword evidence="5 8" id="KW-0812">Transmembrane</keyword>
<evidence type="ECO:0000313" key="10">
    <source>
        <dbReference type="EMBL" id="KAH3688517.1"/>
    </source>
</evidence>
<keyword evidence="11" id="KW-1185">Reference proteome</keyword>
<name>A0A9P8QCG6_WICPI</name>
<proteinExistence type="inferred from homology"/>
<dbReference type="PANTHER" id="PTHR40021">
    <property type="entry name" value="DEFECT AT LOW TEMPERATURE PROTEIN 1"/>
    <property type="match status" value="1"/>
</dbReference>
<feature type="region of interest" description="Disordered" evidence="9">
    <location>
        <begin position="253"/>
        <end position="282"/>
    </location>
</feature>
<comment type="similarity">
    <text evidence="3 8">Belongs to the DLT1 family.</text>
</comment>
<evidence type="ECO:0000313" key="11">
    <source>
        <dbReference type="Proteomes" id="UP000774326"/>
    </source>
</evidence>
<dbReference type="GO" id="GO:0016020">
    <property type="term" value="C:membrane"/>
    <property type="evidence" value="ECO:0007669"/>
    <property type="project" value="UniProtKB-SubCell"/>
</dbReference>
<gene>
    <name evidence="8" type="primary">DLT1</name>
    <name evidence="10" type="ORF">WICPIJ_000507</name>
</gene>
<evidence type="ECO:0000256" key="6">
    <source>
        <dbReference type="ARBA" id="ARBA00022989"/>
    </source>
</evidence>
<sequence length="282" mass="31795">MTDHWYNNIHQSSIFQIWSYRTSFIIVLIIFLAFCAIIPIDSILQVSKSSTNLALNTFVVIGALVLFGVFTAFLMSTRIYMERSSLQDIPKKYIPLEPGDLPNKSLQIIDSNLKDCYTVVNTINAKAVLNVKHPGLSAPDSKYLPPLLSFEDVIKALTLKFKWDDAFFPDLDIPKNLSFREIVGYLETQLVSTNSALNREFVDLYEELRYSGRPVTEEEFIRFMILSIQFMKSPRIKGSSGYNSSDTCDEKFGNSGQCSGSQILSSASSTEGPSGSFTERRR</sequence>
<dbReference type="Proteomes" id="UP000774326">
    <property type="component" value="Unassembled WGS sequence"/>
</dbReference>
<evidence type="ECO:0000256" key="2">
    <source>
        <dbReference type="ARBA" id="ARBA00004141"/>
    </source>
</evidence>
<feature type="transmembrane region" description="Helical" evidence="8">
    <location>
        <begin position="20"/>
        <end position="40"/>
    </location>
</feature>
<evidence type="ECO:0000256" key="7">
    <source>
        <dbReference type="ARBA" id="ARBA00023136"/>
    </source>
</evidence>
<evidence type="ECO:0000256" key="5">
    <source>
        <dbReference type="ARBA" id="ARBA00022692"/>
    </source>
</evidence>
<organism evidence="10 11">
    <name type="scientific">Wickerhamomyces pijperi</name>
    <name type="common">Yeast</name>
    <name type="synonym">Pichia pijperi</name>
    <dbReference type="NCBI Taxonomy" id="599730"/>
    <lineage>
        <taxon>Eukaryota</taxon>
        <taxon>Fungi</taxon>
        <taxon>Dikarya</taxon>
        <taxon>Ascomycota</taxon>
        <taxon>Saccharomycotina</taxon>
        <taxon>Saccharomycetes</taxon>
        <taxon>Phaffomycetales</taxon>
        <taxon>Wickerhamomycetaceae</taxon>
        <taxon>Wickerhamomyces</taxon>
    </lineage>
</organism>
<feature type="transmembrane region" description="Helical" evidence="8">
    <location>
        <begin position="52"/>
        <end position="75"/>
    </location>
</feature>
<reference evidence="10" key="2">
    <citation type="submission" date="2021-01" db="EMBL/GenBank/DDBJ databases">
        <authorList>
            <person name="Schikora-Tamarit M.A."/>
        </authorList>
    </citation>
    <scope>NUCLEOTIDE SEQUENCE</scope>
    <source>
        <strain evidence="10">CBS2887</strain>
    </source>
</reference>
<comment type="subcellular location">
    <subcellularLocation>
        <location evidence="2 8">Membrane</location>
        <topology evidence="2 8">Multi-pass membrane protein</topology>
    </subcellularLocation>
</comment>
<evidence type="ECO:0000256" key="9">
    <source>
        <dbReference type="SAM" id="MobiDB-lite"/>
    </source>
</evidence>
<feature type="compositionally biased region" description="Polar residues" evidence="9">
    <location>
        <begin position="254"/>
        <end position="264"/>
    </location>
</feature>
<evidence type="ECO:0000256" key="3">
    <source>
        <dbReference type="ARBA" id="ARBA00005550"/>
    </source>
</evidence>
<dbReference type="OrthoDB" id="4096362at2759"/>
<keyword evidence="6 8" id="KW-1133">Transmembrane helix</keyword>
<accession>A0A9P8QCG6</accession>
<reference evidence="10" key="1">
    <citation type="journal article" date="2021" name="Open Biol.">
        <title>Shared evolutionary footprints suggest mitochondrial oxidative damage underlies multiple complex I losses in fungi.</title>
        <authorList>
            <person name="Schikora-Tamarit M.A."/>
            <person name="Marcet-Houben M."/>
            <person name="Nosek J."/>
            <person name="Gabaldon T."/>
        </authorList>
    </citation>
    <scope>NUCLEOTIDE SEQUENCE</scope>
    <source>
        <strain evidence="10">CBS2887</strain>
    </source>
</reference>